<dbReference type="AlphaFoldDB" id="A0A1G2UHV6"/>
<dbReference type="Gene3D" id="3.30.420.10">
    <property type="entry name" value="Ribonuclease H-like superfamily/Ribonuclease H"/>
    <property type="match status" value="1"/>
</dbReference>
<dbReference type="Proteomes" id="UP000177096">
    <property type="component" value="Unassembled WGS sequence"/>
</dbReference>
<dbReference type="InterPro" id="IPR036397">
    <property type="entry name" value="RNaseH_sf"/>
</dbReference>
<feature type="domain" description="Integrase catalytic" evidence="1">
    <location>
        <begin position="129"/>
        <end position="286"/>
    </location>
</feature>
<dbReference type="GO" id="GO:0015074">
    <property type="term" value="P:DNA integration"/>
    <property type="evidence" value="ECO:0007669"/>
    <property type="project" value="InterPro"/>
</dbReference>
<dbReference type="InterPro" id="IPR009057">
    <property type="entry name" value="Homeodomain-like_sf"/>
</dbReference>
<evidence type="ECO:0000313" key="3">
    <source>
        <dbReference type="Proteomes" id="UP000177096"/>
    </source>
</evidence>
<protein>
    <recommendedName>
        <fullName evidence="1">Integrase catalytic domain-containing protein</fullName>
    </recommendedName>
</protein>
<gene>
    <name evidence="2" type="ORF">A3I86_00695</name>
</gene>
<dbReference type="PANTHER" id="PTHR35004">
    <property type="entry name" value="TRANSPOSASE RV3428C-RELATED"/>
    <property type="match status" value="1"/>
</dbReference>
<evidence type="ECO:0000259" key="1">
    <source>
        <dbReference type="PROSITE" id="PS50994"/>
    </source>
</evidence>
<dbReference type="InterPro" id="IPR012337">
    <property type="entry name" value="RNaseH-like_sf"/>
</dbReference>
<organism evidence="2 3">
    <name type="scientific">Candidatus Zambryskibacteria bacterium RIFCSPLOWO2_02_FULL_39_14</name>
    <dbReference type="NCBI Taxonomy" id="1802769"/>
    <lineage>
        <taxon>Bacteria</taxon>
        <taxon>Candidatus Zambryskiibacteriota</taxon>
    </lineage>
</organism>
<dbReference type="Pfam" id="PF13683">
    <property type="entry name" value="rve_3"/>
    <property type="match status" value="1"/>
</dbReference>
<dbReference type="Pfam" id="PF00665">
    <property type="entry name" value="rve"/>
    <property type="match status" value="1"/>
</dbReference>
<dbReference type="PANTHER" id="PTHR35004:SF6">
    <property type="entry name" value="TRANSPOSASE"/>
    <property type="match status" value="1"/>
</dbReference>
<comment type="caution">
    <text evidence="2">The sequence shown here is derived from an EMBL/GenBank/DDBJ whole genome shotgun (WGS) entry which is preliminary data.</text>
</comment>
<accession>A0A1G2UHV6</accession>
<evidence type="ECO:0000313" key="2">
    <source>
        <dbReference type="EMBL" id="OHB09014.1"/>
    </source>
</evidence>
<dbReference type="PROSITE" id="PS50994">
    <property type="entry name" value="INTEGRASE"/>
    <property type="match status" value="1"/>
</dbReference>
<dbReference type="EMBL" id="MHWM01000013">
    <property type="protein sequence ID" value="OHB09014.1"/>
    <property type="molecule type" value="Genomic_DNA"/>
</dbReference>
<proteinExistence type="predicted"/>
<dbReference type="SUPFAM" id="SSF46689">
    <property type="entry name" value="Homeodomain-like"/>
    <property type="match status" value="1"/>
</dbReference>
<dbReference type="InterPro" id="IPR001584">
    <property type="entry name" value="Integrase_cat-core"/>
</dbReference>
<dbReference type="SUPFAM" id="SSF53098">
    <property type="entry name" value="Ribonuclease H-like"/>
    <property type="match status" value="1"/>
</dbReference>
<sequence length="286" mass="33971">MSYTNNKNLPKIRREATRLVHRGWSARKVGRYLGFHHTAVMEWYRKAKVIGDHPIPTRSSRPKSHPKQLSKEIVEKIVKKRLEHGRYAEALHKELLNDGVKVSISSVKRTLERNYLIKKRSPWKRYHPHQDRPYALKSGDLVQMDTIHRMIDKKKRLYVFTLIDVYSRCTFAKAFERMNARTSIDFVLEAQSEATFHFNMLQSDHGPEFGKWFSEQVKKSHRYTRIGKPNDNAHIERFNRTLQEECLDKVSNNVEEINCALKKYLRYYNYERVHGGINYQIPMQVV</sequence>
<dbReference type="GO" id="GO:0003676">
    <property type="term" value="F:nucleic acid binding"/>
    <property type="evidence" value="ECO:0007669"/>
    <property type="project" value="InterPro"/>
</dbReference>
<reference evidence="2 3" key="1">
    <citation type="journal article" date="2016" name="Nat. Commun.">
        <title>Thousands of microbial genomes shed light on interconnected biogeochemical processes in an aquifer system.</title>
        <authorList>
            <person name="Anantharaman K."/>
            <person name="Brown C.T."/>
            <person name="Hug L.A."/>
            <person name="Sharon I."/>
            <person name="Castelle C.J."/>
            <person name="Probst A.J."/>
            <person name="Thomas B.C."/>
            <person name="Singh A."/>
            <person name="Wilkins M.J."/>
            <person name="Karaoz U."/>
            <person name="Brodie E.L."/>
            <person name="Williams K.H."/>
            <person name="Hubbard S.S."/>
            <person name="Banfield J.F."/>
        </authorList>
    </citation>
    <scope>NUCLEOTIDE SEQUENCE [LARGE SCALE GENOMIC DNA]</scope>
</reference>
<name>A0A1G2UHV6_9BACT</name>